<dbReference type="InterPro" id="IPR014729">
    <property type="entry name" value="Rossmann-like_a/b/a_fold"/>
</dbReference>
<evidence type="ECO:0000259" key="10">
    <source>
        <dbReference type="Pfam" id="PF00133"/>
    </source>
</evidence>
<dbReference type="OrthoDB" id="10249672at2759"/>
<comment type="similarity">
    <text evidence="1 9">Belongs to the class-I aminoacyl-tRNA synthetase family.</text>
</comment>
<keyword evidence="4 9" id="KW-0547">Nucleotide-binding</keyword>
<protein>
    <recommendedName>
        <fullName evidence="2">leucine--tRNA ligase</fullName>
        <ecNumber evidence="2">6.1.1.4</ecNumber>
    </recommendedName>
    <alternativeName>
        <fullName evidence="8">Leucyl-tRNA synthetase</fullName>
    </alternativeName>
</protein>
<dbReference type="PROSITE" id="PS00178">
    <property type="entry name" value="AA_TRNA_LIGASE_I"/>
    <property type="match status" value="1"/>
</dbReference>
<dbReference type="Pfam" id="PF00133">
    <property type="entry name" value="tRNA-synt_1"/>
    <property type="match status" value="1"/>
</dbReference>
<sequence>METGKKSNTKLNTFLAIEKEMQTEWEKSHIFEEDAPSEKAEKYMSTFPFPYMNGRLHLGHTFTLAKCDFAVGYQRLLGKKCIFPFAFHCTGMPIKPCADKLKREMEEFGFPPKFDSTPVDDKQSVEELQQATKEIEIKDKSRSTKSKAVAKSGNFKYQWQIMQSLGLSDEEIKQFANPLYWIEYFSPNCINDLKSMGLKTDWRRSFVTTEDNAYFDSFVRWQFNKLREKSKIKFGKRYTIYSPKDGQPCMDHDRSSGENVAPQEYTLIKMKVIQDVLPEKLHKFQDKPIYLVAATLRPETMYGQTNCWVHPDIKYVLFETINNEYFICTRRAARNMSYQNFTSKNGEYQVLAELSGEEIIGLKLKAPLCLNEFVYALPMMTIKEDKGTGVVTSVPSDSPDDYAALNDLKKKKALREKYHISDEMVLPFEPIPIMHIEGLGNLAAPKVCEELKIQSQNDTLKLQEAKERVYLKGFYEGVLIVGAYADKKVQKVKKKIQEHMIKANEATIYQEPEKKVVSRSGDECVVALCDQWYLDYGNEEWKNQARQALKNIETYHEETRNNFEATLDWLEGHACSRSYGLGTKLPWDKAYLIESLSDSTIYPAYYTICNYLHSDIYGTQPGISGIKVEETSDEFWDYLFFQNKPVPSHLECKRDVLAKMRNEFQFWYPVDLPLWPTAAHVDETLLESSAFFMDALHDFRNRQKTFLMAKAKSKDKSVSAEYTQASKGSIYVAKNYPRWQQIVLDTLKSMYSVGNCFPENKTISVELSNKEELKKFQKKVMPFVAYVKEQVQKKGLNCLNQTLDFDELEVLKTNAKYLQSTLRLNELTIQYTSDVQADKASLNFDDVTPAKPLIFYE</sequence>
<dbReference type="InterPro" id="IPR001412">
    <property type="entry name" value="aa-tRNA-synth_I_CS"/>
</dbReference>
<evidence type="ECO:0000256" key="9">
    <source>
        <dbReference type="RuleBase" id="RU363035"/>
    </source>
</evidence>
<evidence type="ECO:0000256" key="4">
    <source>
        <dbReference type="ARBA" id="ARBA00022741"/>
    </source>
</evidence>
<feature type="domain" description="Aminoacyl-tRNA synthetase class Ia" evidence="10">
    <location>
        <begin position="21"/>
        <end position="100"/>
    </location>
</feature>
<keyword evidence="6 9" id="KW-0648">Protein biosynthesis</keyword>
<dbReference type="AlphaFoldDB" id="A0A813W5B5"/>
<dbReference type="InterPro" id="IPR002300">
    <property type="entry name" value="aa-tRNA-synth_Ia"/>
</dbReference>
<organism evidence="12 13">
    <name type="scientific">Brachionus calyciflorus</name>
    <dbReference type="NCBI Taxonomy" id="104777"/>
    <lineage>
        <taxon>Eukaryota</taxon>
        <taxon>Metazoa</taxon>
        <taxon>Spiralia</taxon>
        <taxon>Gnathifera</taxon>
        <taxon>Rotifera</taxon>
        <taxon>Eurotatoria</taxon>
        <taxon>Monogononta</taxon>
        <taxon>Pseudotrocha</taxon>
        <taxon>Ploima</taxon>
        <taxon>Brachionidae</taxon>
        <taxon>Brachionus</taxon>
    </lineage>
</organism>
<evidence type="ECO:0000259" key="11">
    <source>
        <dbReference type="Pfam" id="PF24810"/>
    </source>
</evidence>
<dbReference type="Proteomes" id="UP000663879">
    <property type="component" value="Unassembled WGS sequence"/>
</dbReference>
<accession>A0A813W5B5</accession>
<dbReference type="Gene3D" id="3.40.50.620">
    <property type="entry name" value="HUPs"/>
    <property type="match status" value="1"/>
</dbReference>
<keyword evidence="7 9" id="KW-0030">Aminoacyl-tRNA synthetase</keyword>
<dbReference type="PANTHER" id="PTHR45794">
    <property type="entry name" value="LEUCYL-TRNA SYNTHETASE"/>
    <property type="match status" value="1"/>
</dbReference>
<dbReference type="PANTHER" id="PTHR45794:SF1">
    <property type="entry name" value="LEUCINE--TRNA LIGASE, CYTOPLASMIC"/>
    <property type="match status" value="1"/>
</dbReference>
<evidence type="ECO:0000313" key="13">
    <source>
        <dbReference type="Proteomes" id="UP000663879"/>
    </source>
</evidence>
<evidence type="ECO:0000313" key="12">
    <source>
        <dbReference type="EMBL" id="CAF0852611.1"/>
    </source>
</evidence>
<evidence type="ECO:0000256" key="8">
    <source>
        <dbReference type="ARBA" id="ARBA00030520"/>
    </source>
</evidence>
<dbReference type="FunFam" id="3.90.740.10:FF:000001">
    <property type="entry name" value="Leucine--tRNA ligase, cytoplasmic"/>
    <property type="match status" value="1"/>
</dbReference>
<dbReference type="InterPro" id="IPR004493">
    <property type="entry name" value="Leu-tRNA-synth_Ia_arc/euk"/>
</dbReference>
<evidence type="ECO:0000256" key="3">
    <source>
        <dbReference type="ARBA" id="ARBA00022598"/>
    </source>
</evidence>
<proteinExistence type="inferred from homology"/>
<keyword evidence="13" id="KW-1185">Reference proteome</keyword>
<dbReference type="EC" id="6.1.1.4" evidence="2"/>
<evidence type="ECO:0000256" key="7">
    <source>
        <dbReference type="ARBA" id="ARBA00023146"/>
    </source>
</evidence>
<dbReference type="GO" id="GO:0004823">
    <property type="term" value="F:leucine-tRNA ligase activity"/>
    <property type="evidence" value="ECO:0007669"/>
    <property type="project" value="UniProtKB-EC"/>
</dbReference>
<dbReference type="GO" id="GO:0006429">
    <property type="term" value="P:leucyl-tRNA aminoacylation"/>
    <property type="evidence" value="ECO:0007669"/>
    <property type="project" value="InterPro"/>
</dbReference>
<dbReference type="EMBL" id="CAJNOC010001299">
    <property type="protein sequence ID" value="CAF0852611.1"/>
    <property type="molecule type" value="Genomic_DNA"/>
</dbReference>
<keyword evidence="5 9" id="KW-0067">ATP-binding</keyword>
<gene>
    <name evidence="12" type="ORF">OXX778_LOCUS9027</name>
</gene>
<dbReference type="GO" id="GO:0002161">
    <property type="term" value="F:aminoacyl-tRNA deacylase activity"/>
    <property type="evidence" value="ECO:0007669"/>
    <property type="project" value="InterPro"/>
</dbReference>
<dbReference type="NCBIfam" id="TIGR00395">
    <property type="entry name" value="leuS_arch"/>
    <property type="match status" value="1"/>
</dbReference>
<name>A0A813W5B5_9BILA</name>
<dbReference type="InterPro" id="IPR055416">
    <property type="entry name" value="RBD_LARS1"/>
</dbReference>
<dbReference type="Pfam" id="PF24810">
    <property type="entry name" value="RBD_LARS1"/>
    <property type="match status" value="1"/>
</dbReference>
<evidence type="ECO:0000256" key="2">
    <source>
        <dbReference type="ARBA" id="ARBA00013164"/>
    </source>
</evidence>
<evidence type="ECO:0000256" key="1">
    <source>
        <dbReference type="ARBA" id="ARBA00005594"/>
    </source>
</evidence>
<dbReference type="InterPro" id="IPR009008">
    <property type="entry name" value="Val/Leu/Ile-tRNA-synth_edit"/>
</dbReference>
<feature type="domain" description="Leucine--tRNA ligase RagD-binding" evidence="11">
    <location>
        <begin position="732"/>
        <end position="804"/>
    </location>
</feature>
<reference evidence="12" key="1">
    <citation type="submission" date="2021-02" db="EMBL/GenBank/DDBJ databases">
        <authorList>
            <person name="Nowell W R."/>
        </authorList>
    </citation>
    <scope>NUCLEOTIDE SEQUENCE</scope>
    <source>
        <strain evidence="12">Ploen Becks lab</strain>
    </source>
</reference>
<comment type="caution">
    <text evidence="12">The sequence shown here is derived from an EMBL/GenBank/DDBJ whole genome shotgun (WGS) entry which is preliminary data.</text>
</comment>
<dbReference type="Gene3D" id="3.90.740.10">
    <property type="entry name" value="Valyl/Leucyl/Isoleucyl-tRNA synthetase, editing domain"/>
    <property type="match status" value="1"/>
</dbReference>
<dbReference type="GO" id="GO:0005524">
    <property type="term" value="F:ATP binding"/>
    <property type="evidence" value="ECO:0007669"/>
    <property type="project" value="UniProtKB-KW"/>
</dbReference>
<evidence type="ECO:0000256" key="5">
    <source>
        <dbReference type="ARBA" id="ARBA00022840"/>
    </source>
</evidence>
<evidence type="ECO:0000256" key="6">
    <source>
        <dbReference type="ARBA" id="ARBA00022917"/>
    </source>
</evidence>
<keyword evidence="3 9" id="KW-0436">Ligase</keyword>
<dbReference type="SUPFAM" id="SSF50677">
    <property type="entry name" value="ValRS/IleRS/LeuRS editing domain"/>
    <property type="match status" value="1"/>
</dbReference>
<dbReference type="SUPFAM" id="SSF52374">
    <property type="entry name" value="Nucleotidylyl transferase"/>
    <property type="match status" value="1"/>
</dbReference>